<proteinExistence type="predicted"/>
<feature type="domain" description="DUF6705" evidence="2">
    <location>
        <begin position="1"/>
        <end position="172"/>
    </location>
</feature>
<dbReference type="Proteomes" id="UP000215196">
    <property type="component" value="Chromosome 1"/>
</dbReference>
<dbReference type="EMBL" id="LT906465">
    <property type="protein sequence ID" value="SNV32292.1"/>
    <property type="molecule type" value="Genomic_DNA"/>
</dbReference>
<keyword evidence="1" id="KW-0732">Signal</keyword>
<dbReference type="RefSeq" id="WP_095069413.1">
    <property type="nucleotide sequence ID" value="NZ_LT906465.1"/>
</dbReference>
<name>A0A239WD17_9FLAO</name>
<gene>
    <name evidence="3" type="ORF">SAMEA4412677_00129</name>
</gene>
<accession>A0A239WD17</accession>
<sequence length="172" mass="19780">MKNIITTIILFFSFSCSAQYGKEFDNGDNYLNNNLNKFVGTWKYSDANQSLTIILKKENIKLPIENDVRADAIIGFHKFVKNDNIIEDNTMYSNTNYSDKKGSIFDFGDDNNQETIEPSFYNLSKNKYVDVKIQYVDATHIKIISIKNTPGLKLKPFDPAIIYPQNIILTKQ</sequence>
<dbReference type="AlphaFoldDB" id="A0A239WD17"/>
<feature type="chain" id="PRO_5013190132" description="DUF6705 domain-containing protein" evidence="1">
    <location>
        <begin position="19"/>
        <end position="172"/>
    </location>
</feature>
<dbReference type="InterPro" id="IPR046551">
    <property type="entry name" value="DUF6705"/>
</dbReference>
<protein>
    <recommendedName>
        <fullName evidence="2">DUF6705 domain-containing protein</fullName>
    </recommendedName>
</protein>
<dbReference type="KEGG" id="ctak:4412677_00129"/>
<organism evidence="3 4">
    <name type="scientific">Chryseobacterium taklimakanense</name>
    <dbReference type="NCBI Taxonomy" id="536441"/>
    <lineage>
        <taxon>Bacteria</taxon>
        <taxon>Pseudomonadati</taxon>
        <taxon>Bacteroidota</taxon>
        <taxon>Flavobacteriia</taxon>
        <taxon>Flavobacteriales</taxon>
        <taxon>Weeksellaceae</taxon>
        <taxon>Chryseobacterium group</taxon>
        <taxon>Chryseobacterium</taxon>
    </lineage>
</organism>
<evidence type="ECO:0000256" key="1">
    <source>
        <dbReference type="SAM" id="SignalP"/>
    </source>
</evidence>
<dbReference type="Pfam" id="PF20448">
    <property type="entry name" value="DUF6705"/>
    <property type="match status" value="1"/>
</dbReference>
<reference evidence="3 4" key="1">
    <citation type="submission" date="2017-06" db="EMBL/GenBank/DDBJ databases">
        <authorList>
            <consortium name="Pathogen Informatics"/>
        </authorList>
    </citation>
    <scope>NUCLEOTIDE SEQUENCE [LARGE SCALE GENOMIC DNA]</scope>
    <source>
        <strain evidence="3 4">NCTC13490</strain>
    </source>
</reference>
<evidence type="ECO:0000259" key="2">
    <source>
        <dbReference type="Pfam" id="PF20448"/>
    </source>
</evidence>
<feature type="signal peptide" evidence="1">
    <location>
        <begin position="1"/>
        <end position="18"/>
    </location>
</feature>
<evidence type="ECO:0000313" key="4">
    <source>
        <dbReference type="Proteomes" id="UP000215196"/>
    </source>
</evidence>
<dbReference type="PROSITE" id="PS51257">
    <property type="entry name" value="PROKAR_LIPOPROTEIN"/>
    <property type="match status" value="1"/>
</dbReference>
<keyword evidence="4" id="KW-1185">Reference proteome</keyword>
<evidence type="ECO:0000313" key="3">
    <source>
        <dbReference type="EMBL" id="SNV32292.1"/>
    </source>
</evidence>